<dbReference type="Gene3D" id="3.10.180.10">
    <property type="entry name" value="2,3-Dihydroxybiphenyl 1,2-Dioxygenase, domain 1"/>
    <property type="match status" value="1"/>
</dbReference>
<keyword evidence="2" id="KW-1185">Reference proteome</keyword>
<evidence type="ECO:0000313" key="2">
    <source>
        <dbReference type="Proteomes" id="UP001243286"/>
    </source>
</evidence>
<dbReference type="RefSeq" id="WP_282356820.1">
    <property type="nucleotide sequence ID" value="NZ_JASBQV010000021.1"/>
</dbReference>
<organism evidence="1 2">
    <name type="scientific">Exiguobacterium antarcticum</name>
    <dbReference type="NCBI Taxonomy" id="132920"/>
    <lineage>
        <taxon>Bacteria</taxon>
        <taxon>Bacillati</taxon>
        <taxon>Bacillota</taxon>
        <taxon>Bacilli</taxon>
        <taxon>Bacillales</taxon>
        <taxon>Bacillales Family XII. Incertae Sedis</taxon>
        <taxon>Exiguobacterium</taxon>
    </lineage>
</organism>
<dbReference type="SUPFAM" id="SSF54593">
    <property type="entry name" value="Glyoxalase/Bleomycin resistance protein/Dihydroxybiphenyl dioxygenase"/>
    <property type="match status" value="1"/>
</dbReference>
<dbReference type="EMBL" id="JASBQV010000021">
    <property type="protein sequence ID" value="MDI3235815.1"/>
    <property type="molecule type" value="Genomic_DNA"/>
</dbReference>
<comment type="caution">
    <text evidence="1">The sequence shown here is derived from an EMBL/GenBank/DDBJ whole genome shotgun (WGS) entry which is preliminary data.</text>
</comment>
<dbReference type="InterPro" id="IPR029068">
    <property type="entry name" value="Glyas_Bleomycin-R_OHBP_Dase"/>
</dbReference>
<name>A0ABT6R4D3_9BACL</name>
<protein>
    <recommendedName>
        <fullName evidence="3">Glyoxalase/bleomycin resistance protein/dioxygenase</fullName>
    </recommendedName>
</protein>
<sequence>MILGLYEAHLPVRDLQRSIAFYTGRGLTLDHIVDEKIAFLWIVEERLYVTRPKAILQ</sequence>
<proteinExistence type="predicted"/>
<gene>
    <name evidence="1" type="ORF">QK289_12420</name>
</gene>
<reference evidence="1 2" key="1">
    <citation type="submission" date="2023-04" db="EMBL/GenBank/DDBJ databases">
        <title>Antarctic isolates genomes.</title>
        <authorList>
            <person name="Dimov S.G."/>
        </authorList>
    </citation>
    <scope>NUCLEOTIDE SEQUENCE [LARGE SCALE GENOMIC DNA]</scope>
    <source>
        <strain evidence="1 2">AL19</strain>
    </source>
</reference>
<evidence type="ECO:0000313" key="1">
    <source>
        <dbReference type="EMBL" id="MDI3235815.1"/>
    </source>
</evidence>
<dbReference type="Proteomes" id="UP001243286">
    <property type="component" value="Unassembled WGS sequence"/>
</dbReference>
<evidence type="ECO:0008006" key="3">
    <source>
        <dbReference type="Google" id="ProtNLM"/>
    </source>
</evidence>
<accession>A0ABT6R4D3</accession>